<keyword evidence="3" id="KW-1185">Reference proteome</keyword>
<dbReference type="RefSeq" id="WP_182980467.1">
    <property type="nucleotide sequence ID" value="NZ_BAABGB010000013.1"/>
</dbReference>
<dbReference type="SUPFAM" id="SSF56349">
    <property type="entry name" value="DNA breaking-rejoining enzymes"/>
    <property type="match status" value="1"/>
</dbReference>
<evidence type="ECO:0008006" key="4">
    <source>
        <dbReference type="Google" id="ProtNLM"/>
    </source>
</evidence>
<organism evidence="2 3">
    <name type="scientific">Gluconacetobacter asukensis</name>
    <dbReference type="NCBI Taxonomy" id="1017181"/>
    <lineage>
        <taxon>Bacteria</taxon>
        <taxon>Pseudomonadati</taxon>
        <taxon>Pseudomonadota</taxon>
        <taxon>Alphaproteobacteria</taxon>
        <taxon>Acetobacterales</taxon>
        <taxon>Acetobacteraceae</taxon>
        <taxon>Gluconacetobacter</taxon>
    </lineage>
</organism>
<dbReference type="GO" id="GO:0015074">
    <property type="term" value="P:DNA integration"/>
    <property type="evidence" value="ECO:0007669"/>
    <property type="project" value="InterPro"/>
</dbReference>
<sequence length="126" mass="14456">MLIDFPEQDKPITSKRRSVLPITKTLRRDMDVAQANALGPNVVHWHGKAVPTGLRWSFSKACQRTGLSWKPTPHHLKHSVVSWFAMDRVPIYQAADWLATEPATLRRVYRKFDPTYLGSIADDFEL</sequence>
<evidence type="ECO:0000313" key="3">
    <source>
        <dbReference type="Proteomes" id="UP000577891"/>
    </source>
</evidence>
<name>A0A7W4P4N6_9PROT</name>
<dbReference type="AlphaFoldDB" id="A0A7W4P4N6"/>
<reference evidence="2 3" key="1">
    <citation type="submission" date="2020-04" db="EMBL/GenBank/DDBJ databases">
        <title>Description of novel Gluconacetobacter.</title>
        <authorList>
            <person name="Sombolestani A."/>
        </authorList>
    </citation>
    <scope>NUCLEOTIDE SEQUENCE [LARGE SCALE GENOMIC DNA]</scope>
    <source>
        <strain evidence="2 3">LMG 27724</strain>
    </source>
</reference>
<proteinExistence type="predicted"/>
<accession>A0A7W4P4N6</accession>
<dbReference type="InterPro" id="IPR013762">
    <property type="entry name" value="Integrase-like_cat_sf"/>
</dbReference>
<comment type="caution">
    <text evidence="2">The sequence shown here is derived from an EMBL/GenBank/DDBJ whole genome shotgun (WGS) entry which is preliminary data.</text>
</comment>
<dbReference type="EMBL" id="JABEQE010000024">
    <property type="protein sequence ID" value="MBB2174000.1"/>
    <property type="molecule type" value="Genomic_DNA"/>
</dbReference>
<gene>
    <name evidence="2" type="ORF">HLH35_18070</name>
</gene>
<dbReference type="Gene3D" id="1.10.443.10">
    <property type="entry name" value="Intergrase catalytic core"/>
    <property type="match status" value="1"/>
</dbReference>
<dbReference type="InterPro" id="IPR011010">
    <property type="entry name" value="DNA_brk_join_enz"/>
</dbReference>
<evidence type="ECO:0000256" key="1">
    <source>
        <dbReference type="ARBA" id="ARBA00023172"/>
    </source>
</evidence>
<dbReference type="GO" id="GO:0006310">
    <property type="term" value="P:DNA recombination"/>
    <property type="evidence" value="ECO:0007669"/>
    <property type="project" value="UniProtKB-KW"/>
</dbReference>
<evidence type="ECO:0000313" key="2">
    <source>
        <dbReference type="EMBL" id="MBB2174000.1"/>
    </source>
</evidence>
<dbReference type="Proteomes" id="UP000577891">
    <property type="component" value="Unassembled WGS sequence"/>
</dbReference>
<dbReference type="GO" id="GO:0003677">
    <property type="term" value="F:DNA binding"/>
    <property type="evidence" value="ECO:0007669"/>
    <property type="project" value="InterPro"/>
</dbReference>
<protein>
    <recommendedName>
        <fullName evidence="4">Tyr recombinase domain-containing protein</fullName>
    </recommendedName>
</protein>
<keyword evidence="1" id="KW-0233">DNA recombination</keyword>